<reference evidence="1 2" key="1">
    <citation type="submission" date="2015-02" db="EMBL/GenBank/DDBJ databases">
        <title>Single cell genomics of a rare environmental alphaproteobacterium provides unique insights into Rickettsiaceae evolution.</title>
        <authorList>
            <person name="Martijn J."/>
            <person name="Schulz F."/>
            <person name="Zaremba-Niedzwiedzka K."/>
            <person name="Viklund J."/>
            <person name="Stepanauskas R."/>
            <person name="Andersson S.G.E."/>
            <person name="Horn M."/>
            <person name="Guy L."/>
            <person name="Ettema T.J.G."/>
        </authorList>
    </citation>
    <scope>NUCLEOTIDE SEQUENCE [LARGE SCALE GENOMIC DNA]</scope>
    <source>
        <strain evidence="1 2">SCGC AAA041-L04</strain>
    </source>
</reference>
<protein>
    <submittedName>
        <fullName evidence="1">Uncharacterized protein</fullName>
    </submittedName>
</protein>
<organism evidence="1 2">
    <name type="scientific">Candidatus Arcanibacter lacustris</name>
    <dbReference type="NCBI Taxonomy" id="1607817"/>
    <lineage>
        <taxon>Bacteria</taxon>
        <taxon>Pseudomonadati</taxon>
        <taxon>Pseudomonadota</taxon>
        <taxon>Alphaproteobacteria</taxon>
        <taxon>Rickettsiales</taxon>
        <taxon>Candidatus Arcanibacter</taxon>
    </lineage>
</organism>
<dbReference type="Proteomes" id="UP000033358">
    <property type="component" value="Unassembled WGS sequence"/>
</dbReference>
<name>A0A0F5MNX5_9RICK</name>
<proteinExistence type="predicted"/>
<evidence type="ECO:0000313" key="1">
    <source>
        <dbReference type="EMBL" id="KKB96259.1"/>
    </source>
</evidence>
<comment type="caution">
    <text evidence="1">The sequence shown here is derived from an EMBL/GenBank/DDBJ whole genome shotgun (WGS) entry which is preliminary data.</text>
</comment>
<dbReference type="EMBL" id="JYHA01000102">
    <property type="protein sequence ID" value="KKB96259.1"/>
    <property type="molecule type" value="Genomic_DNA"/>
</dbReference>
<dbReference type="AlphaFoldDB" id="A0A0F5MNX5"/>
<sequence>PNKKTKQSYVAIPDQSYVAIPDQSYVTIPDQSYVTIPDIYKYYAVHNNTIKLDDYGPPLLGTE</sequence>
<gene>
    <name evidence="1" type="ORF">SZ25_00653</name>
</gene>
<keyword evidence="2" id="KW-1185">Reference proteome</keyword>
<evidence type="ECO:0000313" key="2">
    <source>
        <dbReference type="Proteomes" id="UP000033358"/>
    </source>
</evidence>
<feature type="non-terminal residue" evidence="1">
    <location>
        <position position="1"/>
    </location>
</feature>
<accession>A0A0F5MNX5</accession>